<dbReference type="PANTHER" id="PTHR32295:SF45">
    <property type="entry name" value="PROTEIN IQ-DOMAIN 19"/>
    <property type="match status" value="1"/>
</dbReference>
<feature type="compositionally biased region" description="Polar residues" evidence="3">
    <location>
        <begin position="166"/>
        <end position="177"/>
    </location>
</feature>
<feature type="compositionally biased region" description="Basic and acidic residues" evidence="3">
    <location>
        <begin position="179"/>
        <end position="188"/>
    </location>
</feature>
<dbReference type="EMBL" id="CP136895">
    <property type="protein sequence ID" value="WOL10955.1"/>
    <property type="molecule type" value="Genomic_DNA"/>
</dbReference>
<reference evidence="5 6" key="1">
    <citation type="submission" date="2023-10" db="EMBL/GenBank/DDBJ databases">
        <title>Chromosome-scale genome assembly provides insights into flower coloration mechanisms of Canna indica.</title>
        <authorList>
            <person name="Li C."/>
        </authorList>
    </citation>
    <scope>NUCLEOTIDE SEQUENCE [LARGE SCALE GENOMIC DNA]</scope>
    <source>
        <tissue evidence="5">Flower</tissue>
    </source>
</reference>
<evidence type="ECO:0000256" key="2">
    <source>
        <dbReference type="ARBA" id="ARBA00024341"/>
    </source>
</evidence>
<feature type="region of interest" description="Disordered" evidence="3">
    <location>
        <begin position="67"/>
        <end position="90"/>
    </location>
</feature>
<evidence type="ECO:0000256" key="1">
    <source>
        <dbReference type="ARBA" id="ARBA00022860"/>
    </source>
</evidence>
<feature type="region of interest" description="Disordered" evidence="3">
    <location>
        <begin position="166"/>
        <end position="197"/>
    </location>
</feature>
<accession>A0AAQ3KMU4</accession>
<evidence type="ECO:0000313" key="5">
    <source>
        <dbReference type="EMBL" id="WOL10955.1"/>
    </source>
</evidence>
<sequence length="268" mass="30507">MQALVIAQERARAQRIRKAEDSQVIPQRPSIHRRSPQHPRSRHSHDTERNAEENIKIVEMDLGISRSSTKGRNSYSITHTESKDHRHSGYYGHARTPSKVDQYQQFSPAPSALTEMSPRAYSGHFEDFSFTTALSSPQYLSAISVQDPTHSYEDPFFPNYMANTESSRAKARSQSAPRQRIDTFERQTSRRRPSIEGRNIPRGIKMQRSSSHVGMAANGYQYPWSIKLDKSNMSLKESECGSTSTVLTNSNYCRSLAGFEVQRSKHLL</sequence>
<feature type="region of interest" description="Disordered" evidence="3">
    <location>
        <begin position="1"/>
        <end position="52"/>
    </location>
</feature>
<feature type="compositionally biased region" description="Polar residues" evidence="3">
    <location>
        <begin position="67"/>
        <end position="79"/>
    </location>
</feature>
<dbReference type="PANTHER" id="PTHR32295">
    <property type="entry name" value="IQ-DOMAIN 5-RELATED"/>
    <property type="match status" value="1"/>
</dbReference>
<protein>
    <submittedName>
        <fullName evidence="5">Protein IQ-DOMAIN 14</fullName>
    </submittedName>
</protein>
<evidence type="ECO:0000259" key="4">
    <source>
        <dbReference type="Pfam" id="PF13178"/>
    </source>
</evidence>
<feature type="domain" description="DUF4005" evidence="4">
    <location>
        <begin position="132"/>
        <end position="199"/>
    </location>
</feature>
<proteinExistence type="inferred from homology"/>
<comment type="similarity">
    <text evidence="2">Belongs to the IQD family.</text>
</comment>
<keyword evidence="6" id="KW-1185">Reference proteome</keyword>
<gene>
    <name evidence="5" type="ORF">Cni_G19715</name>
</gene>
<dbReference type="InterPro" id="IPR025064">
    <property type="entry name" value="DUF4005"/>
</dbReference>
<dbReference type="Pfam" id="PF13178">
    <property type="entry name" value="DUF4005"/>
    <property type="match status" value="1"/>
</dbReference>
<name>A0AAQ3KMU4_9LILI</name>
<evidence type="ECO:0000256" key="3">
    <source>
        <dbReference type="SAM" id="MobiDB-lite"/>
    </source>
</evidence>
<keyword evidence="1" id="KW-0112">Calmodulin-binding</keyword>
<feature type="compositionally biased region" description="Basic and acidic residues" evidence="3">
    <location>
        <begin position="9"/>
        <end position="21"/>
    </location>
</feature>
<dbReference type="GO" id="GO:0005516">
    <property type="term" value="F:calmodulin binding"/>
    <property type="evidence" value="ECO:0007669"/>
    <property type="project" value="UniProtKB-KW"/>
</dbReference>
<evidence type="ECO:0000313" key="6">
    <source>
        <dbReference type="Proteomes" id="UP001327560"/>
    </source>
</evidence>
<dbReference type="Proteomes" id="UP001327560">
    <property type="component" value="Chromosome 6"/>
</dbReference>
<feature type="compositionally biased region" description="Basic residues" evidence="3">
    <location>
        <begin position="30"/>
        <end position="43"/>
    </location>
</feature>
<dbReference type="AlphaFoldDB" id="A0AAQ3KMU4"/>
<organism evidence="5 6">
    <name type="scientific">Canna indica</name>
    <name type="common">Indian-shot</name>
    <dbReference type="NCBI Taxonomy" id="4628"/>
    <lineage>
        <taxon>Eukaryota</taxon>
        <taxon>Viridiplantae</taxon>
        <taxon>Streptophyta</taxon>
        <taxon>Embryophyta</taxon>
        <taxon>Tracheophyta</taxon>
        <taxon>Spermatophyta</taxon>
        <taxon>Magnoliopsida</taxon>
        <taxon>Liliopsida</taxon>
        <taxon>Zingiberales</taxon>
        <taxon>Cannaceae</taxon>
        <taxon>Canna</taxon>
    </lineage>
</organism>